<evidence type="ECO:0000313" key="3">
    <source>
        <dbReference type="Proteomes" id="UP001176891"/>
    </source>
</evidence>
<dbReference type="Proteomes" id="UP001176891">
    <property type="component" value="Unassembled WGS sequence"/>
</dbReference>
<organism evidence="2 3">
    <name type="scientific">Flavivirga amylovorans</name>
    <dbReference type="NCBI Taxonomy" id="870486"/>
    <lineage>
        <taxon>Bacteria</taxon>
        <taxon>Pseudomonadati</taxon>
        <taxon>Bacteroidota</taxon>
        <taxon>Flavobacteriia</taxon>
        <taxon>Flavobacteriales</taxon>
        <taxon>Flavobacteriaceae</taxon>
        <taxon>Flavivirga</taxon>
    </lineage>
</organism>
<dbReference type="EMBL" id="JAUOEM010000003">
    <property type="protein sequence ID" value="MDO5987795.1"/>
    <property type="molecule type" value="Genomic_DNA"/>
</dbReference>
<dbReference type="RefSeq" id="WP_303282367.1">
    <property type="nucleotide sequence ID" value="NZ_BAABCZ010000011.1"/>
</dbReference>
<feature type="domain" description="HEPN/RES N-terminal" evidence="1">
    <location>
        <begin position="42"/>
        <end position="166"/>
    </location>
</feature>
<evidence type="ECO:0000313" key="2">
    <source>
        <dbReference type="EMBL" id="MDO5987795.1"/>
    </source>
</evidence>
<dbReference type="Pfam" id="PF18870">
    <property type="entry name" value="HEPN_RES_NTD1"/>
    <property type="match status" value="1"/>
</dbReference>
<gene>
    <name evidence="2" type="ORF">Q4Q39_10325</name>
</gene>
<reference evidence="2" key="1">
    <citation type="submission" date="2023-07" db="EMBL/GenBank/DDBJ databases">
        <title>Two novel species in the genus Flavivirga.</title>
        <authorList>
            <person name="Kwon K."/>
        </authorList>
    </citation>
    <scope>NUCLEOTIDE SEQUENCE</scope>
    <source>
        <strain evidence="2">KACC 14157</strain>
    </source>
</reference>
<proteinExistence type="predicted"/>
<accession>A0ABT8X1G4</accession>
<dbReference type="InterPro" id="IPR041206">
    <property type="entry name" value="HEPN/RES_NTD1"/>
</dbReference>
<sequence>MTWTKRYLKPGDVEEGYYFDIGTYVCKNHFNDCFLNEYIGKQGEKGICSYCNKRLIVIELEAVLTLIAVGLDYVYEDPANGRYLNKDSEYGFDGNVQPFEEIWWDDPFDLRIEDDKLLEDVSNQLSTGQLYCERNEFGSHEEYLDDLWNHFKEVLKHKARFAFHFSETFQQWNLSDPADILHQVEATILKHNMITILKTKTILYRTRQHTIK</sequence>
<evidence type="ECO:0000259" key="1">
    <source>
        <dbReference type="Pfam" id="PF18870"/>
    </source>
</evidence>
<comment type="caution">
    <text evidence="2">The sequence shown here is derived from an EMBL/GenBank/DDBJ whole genome shotgun (WGS) entry which is preliminary data.</text>
</comment>
<keyword evidence="3" id="KW-1185">Reference proteome</keyword>
<protein>
    <submittedName>
        <fullName evidence="2">HEPN-associated N-terminal domain-containing protein</fullName>
    </submittedName>
</protein>
<name>A0ABT8X1G4_9FLAO</name>